<evidence type="ECO:0000313" key="1">
    <source>
        <dbReference type="EMBL" id="SIP74157.1"/>
    </source>
</evidence>
<dbReference type="AlphaFoldDB" id="A0A1N6MZC4"/>
<accession>A0A1N6MZC4</accession>
<organism evidence="1 2">
    <name type="scientific">Xenorhabdus innexi</name>
    <dbReference type="NCBI Taxonomy" id="290109"/>
    <lineage>
        <taxon>Bacteria</taxon>
        <taxon>Pseudomonadati</taxon>
        <taxon>Pseudomonadota</taxon>
        <taxon>Gammaproteobacteria</taxon>
        <taxon>Enterobacterales</taxon>
        <taxon>Morganellaceae</taxon>
        <taxon>Xenorhabdus</taxon>
    </lineage>
</organism>
<proteinExistence type="predicted"/>
<protein>
    <submittedName>
        <fullName evidence="1">Uncharacterized protein</fullName>
    </submittedName>
</protein>
<sequence length="48" mass="5735">MSVLSVSFHYIYKKIELLIDWQFKYLECITYNLIITTNKDDIDVSAMD</sequence>
<evidence type="ECO:0000313" key="2">
    <source>
        <dbReference type="Proteomes" id="UP000196435"/>
    </source>
</evidence>
<dbReference type="Proteomes" id="UP000196435">
    <property type="component" value="Unassembled WGS sequence"/>
</dbReference>
<name>A0A1N6MZC4_9GAMM</name>
<gene>
    <name evidence="1" type="ORF">XIS1_530015</name>
</gene>
<dbReference type="EMBL" id="FTLG01000196">
    <property type="protein sequence ID" value="SIP74157.1"/>
    <property type="molecule type" value="Genomic_DNA"/>
</dbReference>
<reference evidence="2" key="1">
    <citation type="submission" date="2016-12" db="EMBL/GenBank/DDBJ databases">
        <authorList>
            <person name="Gaudriault S."/>
        </authorList>
    </citation>
    <scope>NUCLEOTIDE SEQUENCE [LARGE SCALE GENOMIC DNA]</scope>
    <source>
        <strain evidence="2">HGB1681 (deposited as PTA-6826 in the American Type Culture Collection)</strain>
    </source>
</reference>